<dbReference type="PROSITE" id="PS50156">
    <property type="entry name" value="SSD"/>
    <property type="match status" value="1"/>
</dbReference>
<feature type="transmembrane region" description="Helical" evidence="7">
    <location>
        <begin position="233"/>
        <end position="255"/>
    </location>
</feature>
<feature type="transmembrane region" description="Helical" evidence="7">
    <location>
        <begin position="185"/>
        <end position="213"/>
    </location>
</feature>
<dbReference type="InterPro" id="IPR050545">
    <property type="entry name" value="Mycobact_MmpL"/>
</dbReference>
<keyword evidence="5 7" id="KW-1133">Transmembrane helix</keyword>
<comment type="similarity">
    <text evidence="2">Belongs to the resistance-nodulation-cell division (RND) (TC 2.A.6) family. MmpL subfamily.</text>
</comment>
<comment type="subcellular location">
    <subcellularLocation>
        <location evidence="1">Cell membrane</location>
        <topology evidence="1">Multi-pass membrane protein</topology>
    </subcellularLocation>
</comment>
<feature type="transmembrane region" description="Helical" evidence="7">
    <location>
        <begin position="532"/>
        <end position="554"/>
    </location>
</feature>
<evidence type="ECO:0000256" key="3">
    <source>
        <dbReference type="ARBA" id="ARBA00022475"/>
    </source>
</evidence>
<dbReference type="EMBL" id="JAPZPY010000010">
    <property type="protein sequence ID" value="MCZ8381217.1"/>
    <property type="molecule type" value="Genomic_DNA"/>
</dbReference>
<keyword evidence="3" id="KW-1003">Cell membrane</keyword>
<feature type="transmembrane region" description="Helical" evidence="7">
    <location>
        <begin position="559"/>
        <end position="577"/>
    </location>
</feature>
<evidence type="ECO:0000259" key="8">
    <source>
        <dbReference type="PROSITE" id="PS50156"/>
    </source>
</evidence>
<dbReference type="InterPro" id="IPR000731">
    <property type="entry name" value="SSD"/>
</dbReference>
<gene>
    <name evidence="9" type="ORF">O6P37_20300</name>
</gene>
<reference evidence="9" key="1">
    <citation type="submission" date="2022-12" db="EMBL/GenBank/DDBJ databases">
        <authorList>
            <person name="Deng Y."/>
            <person name="Zhang Y.-Q."/>
        </authorList>
    </citation>
    <scope>NUCLEOTIDE SEQUENCE</scope>
    <source>
        <strain evidence="9">CPCC 205372</strain>
    </source>
</reference>
<evidence type="ECO:0000256" key="2">
    <source>
        <dbReference type="ARBA" id="ARBA00010157"/>
    </source>
</evidence>
<feature type="transmembrane region" description="Helical" evidence="7">
    <location>
        <begin position="638"/>
        <end position="665"/>
    </location>
</feature>
<feature type="transmembrane region" description="Helical" evidence="7">
    <location>
        <begin position="16"/>
        <end position="43"/>
    </location>
</feature>
<evidence type="ECO:0000256" key="7">
    <source>
        <dbReference type="SAM" id="Phobius"/>
    </source>
</evidence>
<dbReference type="Gene3D" id="1.20.1640.10">
    <property type="entry name" value="Multidrug efflux transporter AcrB transmembrane domain"/>
    <property type="match status" value="2"/>
</dbReference>
<feature type="transmembrane region" description="Helical" evidence="7">
    <location>
        <begin position="671"/>
        <end position="693"/>
    </location>
</feature>
<keyword evidence="10" id="KW-1185">Reference proteome</keyword>
<evidence type="ECO:0000256" key="6">
    <source>
        <dbReference type="ARBA" id="ARBA00023136"/>
    </source>
</evidence>
<feature type="transmembrane region" description="Helical" evidence="7">
    <location>
        <begin position="308"/>
        <end position="335"/>
    </location>
</feature>
<evidence type="ECO:0000256" key="4">
    <source>
        <dbReference type="ARBA" id="ARBA00022692"/>
    </source>
</evidence>
<organism evidence="9 10">
    <name type="scientific">Mycobacterium hippophais</name>
    <dbReference type="NCBI Taxonomy" id="3016340"/>
    <lineage>
        <taxon>Bacteria</taxon>
        <taxon>Bacillati</taxon>
        <taxon>Actinomycetota</taxon>
        <taxon>Actinomycetes</taxon>
        <taxon>Mycobacteriales</taxon>
        <taxon>Mycobacteriaceae</taxon>
        <taxon>Mycobacterium</taxon>
    </lineage>
</organism>
<evidence type="ECO:0000256" key="1">
    <source>
        <dbReference type="ARBA" id="ARBA00004651"/>
    </source>
</evidence>
<keyword evidence="6 7" id="KW-0472">Membrane</keyword>
<dbReference type="Proteomes" id="UP001142153">
    <property type="component" value="Unassembled WGS sequence"/>
</dbReference>
<dbReference type="InterPro" id="IPR004869">
    <property type="entry name" value="MMPL_dom"/>
</dbReference>
<name>A0ABT4PX95_9MYCO</name>
<feature type="domain" description="SSD" evidence="8">
    <location>
        <begin position="208"/>
        <end position="333"/>
    </location>
</feature>
<accession>A0ABT4PX95</accession>
<evidence type="ECO:0000313" key="10">
    <source>
        <dbReference type="Proteomes" id="UP001142153"/>
    </source>
</evidence>
<feature type="transmembrane region" description="Helical" evidence="7">
    <location>
        <begin position="366"/>
        <end position="388"/>
    </location>
</feature>
<dbReference type="RefSeq" id="WP_269895772.1">
    <property type="nucleotide sequence ID" value="NZ_JAPZPY010000010.1"/>
</dbReference>
<dbReference type="PANTHER" id="PTHR33406">
    <property type="entry name" value="MEMBRANE PROTEIN MJ1562-RELATED"/>
    <property type="match status" value="1"/>
</dbReference>
<dbReference type="SUPFAM" id="SSF82866">
    <property type="entry name" value="Multidrug efflux transporter AcrB transmembrane domain"/>
    <property type="match status" value="2"/>
</dbReference>
<protein>
    <submittedName>
        <fullName evidence="9">MMPL family transporter</fullName>
    </submittedName>
</protein>
<feature type="transmembrane region" description="Helical" evidence="7">
    <location>
        <begin position="283"/>
        <end position="302"/>
    </location>
</feature>
<evidence type="ECO:0000313" key="9">
    <source>
        <dbReference type="EMBL" id="MCZ8381217.1"/>
    </source>
</evidence>
<sequence length="730" mass="75708">MLDAIARAVIAAPRRVLAVAVMVMAFAGVLGAPVGSMLSVVGFSDPGAESSRANRILIDDLGQGYVPLYLLVEAPGPVSAPQARAVIDDVVADLRRAGEVARVNSPFEVPDPVAAGLVSRDGRSALLVAFLDGDESEGLANAPAVQERFAGDLGAGITVSVGGPGAVSAQIAEQSRSDLTLSEAIVLPLSFLVLIWVFGGVIAALIPLAVGAFAIVGTTAVLRGLAEVTEVSIFAMNLAVALGLALAIDYSLLLVSRFREEIASGLEPPEAVRRTLRTAGRTVVFSAVTVALGLATMAAFPMSFLRSFAYGAVSVVALAAVAALVLAPAAILLTAGRIGKAGRRGPLTESRWYSWALAVMRRPRTAAAVTVIPLILVGLPFLGVEFGFPDDRILPTSTEARQVGDRIRADFTQEAGAATAIVITGADGVDAGLLDTYAADLSRVPGVATVSASRAIYARGAPVAPPLKAAVEREDVALITVSSVASPYSPESKAVLEDLRAVPKPAGAGVLFTGAEQSNHDAVQSIESKLPLMLALIAVVMFVLLFALSGSLVIPLKALVLNVLSLTATFGAMVWIFQDGHLGGLGTTATGTLQANMPVLMFCITFGLSMDYEVFLISRIREFWLASDRTDAANTESVALGLASTGRIVTAAALIMAITFAGLIASKVAMLRFFGLGLTVAVLVDATVIRSVLLPSVMVLLGRWNWWAPAPLVRLHARLVGADDRPSRSG</sequence>
<comment type="caution">
    <text evidence="9">The sequence shown here is derived from an EMBL/GenBank/DDBJ whole genome shotgun (WGS) entry which is preliminary data.</text>
</comment>
<evidence type="ECO:0000256" key="5">
    <source>
        <dbReference type="ARBA" id="ARBA00022989"/>
    </source>
</evidence>
<keyword evidence="4 7" id="KW-0812">Transmembrane</keyword>
<proteinExistence type="inferred from homology"/>
<feature type="transmembrane region" description="Helical" evidence="7">
    <location>
        <begin position="597"/>
        <end position="617"/>
    </location>
</feature>
<dbReference type="PANTHER" id="PTHR33406:SF11">
    <property type="entry name" value="MEMBRANE PROTEIN SCO6666-RELATED"/>
    <property type="match status" value="1"/>
</dbReference>
<dbReference type="Pfam" id="PF03176">
    <property type="entry name" value="MMPL"/>
    <property type="match status" value="2"/>
</dbReference>